<evidence type="ECO:0000313" key="2">
    <source>
        <dbReference type="EMBL" id="PWW05257.1"/>
    </source>
</evidence>
<dbReference type="EMBL" id="QGTQ01000005">
    <property type="protein sequence ID" value="PWW05257.1"/>
    <property type="molecule type" value="Genomic_DNA"/>
</dbReference>
<comment type="caution">
    <text evidence="2">The sequence shown here is derived from an EMBL/GenBank/DDBJ whole genome shotgun (WGS) entry which is preliminary data.</text>
</comment>
<proteinExistence type="predicted"/>
<dbReference type="OrthoDB" id="9788195at2"/>
<dbReference type="RefSeq" id="WP_110043783.1">
    <property type="nucleotide sequence ID" value="NZ_CP054612.1"/>
</dbReference>
<gene>
    <name evidence="2" type="ORF">DFQ01_105241</name>
</gene>
<protein>
    <submittedName>
        <fullName evidence="2">ABC-2 type transport system permease protein</fullName>
    </submittedName>
</protein>
<accession>A0A2V2YVK2</accession>
<organism evidence="2 3">
    <name type="scientific">Paenibacillus cellulosilyticus</name>
    <dbReference type="NCBI Taxonomy" id="375489"/>
    <lineage>
        <taxon>Bacteria</taxon>
        <taxon>Bacillati</taxon>
        <taxon>Bacillota</taxon>
        <taxon>Bacilli</taxon>
        <taxon>Bacillales</taxon>
        <taxon>Paenibacillaceae</taxon>
        <taxon>Paenibacillus</taxon>
    </lineage>
</organism>
<dbReference type="PANTHER" id="PTHR36833:SF1">
    <property type="entry name" value="INTEGRAL MEMBRANE TRANSPORT PROTEIN"/>
    <property type="match status" value="1"/>
</dbReference>
<keyword evidence="1" id="KW-0812">Transmembrane</keyword>
<feature type="transmembrane region" description="Helical" evidence="1">
    <location>
        <begin position="236"/>
        <end position="257"/>
    </location>
</feature>
<dbReference type="InterPro" id="IPR010390">
    <property type="entry name" value="ABC-2_transporter-like"/>
</dbReference>
<feature type="transmembrane region" description="Helical" evidence="1">
    <location>
        <begin position="208"/>
        <end position="230"/>
    </location>
</feature>
<keyword evidence="1" id="KW-1133">Transmembrane helix</keyword>
<keyword evidence="1" id="KW-0472">Membrane</keyword>
<keyword evidence="3" id="KW-1185">Reference proteome</keyword>
<sequence>MSIVRSARRTFFLYRRLFGTQLKAILEYQTDFFIMIVSAVLTQMLGIVFLWVVYNRIPDINGWTFWEVVFMYAMIYLTEGFGSLFFEGTWRLGGLVNRGELDVMLLRPVSPILQVLTNGIGMNGIGNIIIGFIMIGQALTKVDLHWSFGKIVIAILLIITAVAIRVSINLAANTSAFWIKNAGNAFPIMIHNLGEFAKYPITIFSMGIQLLVAVLVPFAFVSFFPAYYLFDKTTSPWIWMAPPVAAIYCAAVAYVLFRIGMRKYESAGN</sequence>
<evidence type="ECO:0000256" key="1">
    <source>
        <dbReference type="SAM" id="Phobius"/>
    </source>
</evidence>
<name>A0A2V2YVK2_9BACL</name>
<evidence type="ECO:0000313" key="3">
    <source>
        <dbReference type="Proteomes" id="UP000246635"/>
    </source>
</evidence>
<dbReference type="Pfam" id="PF06182">
    <property type="entry name" value="ABC2_membrane_6"/>
    <property type="match status" value="1"/>
</dbReference>
<dbReference type="AlphaFoldDB" id="A0A2V2YVK2"/>
<dbReference type="PANTHER" id="PTHR36833">
    <property type="entry name" value="SLR0610 PROTEIN-RELATED"/>
    <property type="match status" value="1"/>
</dbReference>
<feature type="transmembrane region" description="Helical" evidence="1">
    <location>
        <begin position="32"/>
        <end position="53"/>
    </location>
</feature>
<dbReference type="Proteomes" id="UP000246635">
    <property type="component" value="Unassembled WGS sequence"/>
</dbReference>
<reference evidence="2 3" key="1">
    <citation type="submission" date="2018-05" db="EMBL/GenBank/DDBJ databases">
        <title>Genomic Encyclopedia of Type Strains, Phase III (KMG-III): the genomes of soil and plant-associated and newly described type strains.</title>
        <authorList>
            <person name="Whitman W."/>
        </authorList>
    </citation>
    <scope>NUCLEOTIDE SEQUENCE [LARGE SCALE GENOMIC DNA]</scope>
    <source>
        <strain evidence="2 3">CECT 5696</strain>
    </source>
</reference>
<feature type="transmembrane region" description="Helical" evidence="1">
    <location>
        <begin position="151"/>
        <end position="172"/>
    </location>
</feature>
<feature type="transmembrane region" description="Helical" evidence="1">
    <location>
        <begin position="115"/>
        <end position="139"/>
    </location>
</feature>
<feature type="transmembrane region" description="Helical" evidence="1">
    <location>
        <begin position="65"/>
        <end position="86"/>
    </location>
</feature>